<keyword evidence="5" id="KW-1185">Reference proteome</keyword>
<dbReference type="Proteomes" id="UP001183202">
    <property type="component" value="Unassembled WGS sequence"/>
</dbReference>
<keyword evidence="1" id="KW-0547">Nucleotide-binding</keyword>
<organism evidence="4 5">
    <name type="scientific">Pseudonocardia charpentierae</name>
    <dbReference type="NCBI Taxonomy" id="3075545"/>
    <lineage>
        <taxon>Bacteria</taxon>
        <taxon>Bacillati</taxon>
        <taxon>Actinomycetota</taxon>
        <taxon>Actinomycetes</taxon>
        <taxon>Pseudonocardiales</taxon>
        <taxon>Pseudonocardiaceae</taxon>
        <taxon>Pseudonocardia</taxon>
    </lineage>
</organism>
<evidence type="ECO:0000256" key="2">
    <source>
        <dbReference type="ARBA" id="ARBA00022840"/>
    </source>
</evidence>
<dbReference type="EMBL" id="JAVREJ010000032">
    <property type="protein sequence ID" value="MDT0353432.1"/>
    <property type="molecule type" value="Genomic_DNA"/>
</dbReference>
<evidence type="ECO:0000259" key="3">
    <source>
        <dbReference type="PROSITE" id="PS50043"/>
    </source>
</evidence>
<dbReference type="InterPro" id="IPR003593">
    <property type="entry name" value="AAA+_ATPase"/>
</dbReference>
<dbReference type="SMART" id="SM00382">
    <property type="entry name" value="AAA"/>
    <property type="match status" value="1"/>
</dbReference>
<dbReference type="PRINTS" id="PR00038">
    <property type="entry name" value="HTHLUXR"/>
</dbReference>
<evidence type="ECO:0000313" key="5">
    <source>
        <dbReference type="Proteomes" id="UP001183202"/>
    </source>
</evidence>
<dbReference type="InterPro" id="IPR036388">
    <property type="entry name" value="WH-like_DNA-bd_sf"/>
</dbReference>
<dbReference type="PANTHER" id="PTHR16305:SF35">
    <property type="entry name" value="TRANSCRIPTIONAL ACTIVATOR DOMAIN"/>
    <property type="match status" value="1"/>
</dbReference>
<evidence type="ECO:0000313" key="4">
    <source>
        <dbReference type="EMBL" id="MDT0353432.1"/>
    </source>
</evidence>
<dbReference type="Gene3D" id="1.10.10.10">
    <property type="entry name" value="Winged helix-like DNA-binding domain superfamily/Winged helix DNA-binding domain"/>
    <property type="match status" value="1"/>
</dbReference>
<dbReference type="Pfam" id="PF00196">
    <property type="entry name" value="GerE"/>
    <property type="match status" value="1"/>
</dbReference>
<dbReference type="InterPro" id="IPR000792">
    <property type="entry name" value="Tscrpt_reg_LuxR_C"/>
</dbReference>
<sequence>MDRLLERDSALDELHDALADATRGQGRLVLIMGEAGIGKTSVVRAFLASLSGNRAVRILRGACDDLVTPRELGPFHDLAPGARAELRTALAAGDMQDFFEALLAEIASPVSVLVVEDVHWADDATIDALAFLARRVEHHPALIVVTYRDDEVPPESPLLRLLGRVRRPAGRRIALGPLSARAVSALAGQLGAGVRLHAWTGGNPFFVTELLAAQDEGLPASVRDAVLARVGTLPEASRALLDLLAVVPTRLETPLLDALHPGWAGDVVPAERRGIVEVHDGALAFRHELARLAVVNGMPAVQRQAAGRSVLAALLRQDPLDEARVLHHAVLCQDATAIATHGPAAARRATRAGAHRQALAHYEQLRPHEDLLDPAERAAVAEEHAWELYNALRFADAVRLSRHAVDLRRDLGEKSALGRAMVTLAWHLYLDAEVAEARSAVDDAVALLEQAGDPEALALARSYRGFLNVLSDREEEGLAELADLAARHPAGDPLDAAWTIYRGLGLAFLGDEAGLELVQRGVADATARGQREFAALGYTALVKAARRLGRDADVRSFADAGLARTRETDLRSHGFTLEAHLHQLCVQEGRWDDAEKGLRNLLRAAPEAGILGRETLPHLGRLLLRRGHPEANELLDRAWQLGLRTDILPVLVPAGIALIERAWLDGDPAAQRQRAELLLARTDRPGVGRYRGELLRYMKRCGWPVREFAGCPPEYLLGLRGDWAGAAEEWRRVGDPYERALELADSGLREPTLEALAVLDDLGAVPAARLVRARLRDLGVTRIPRGPRAFAREHPAGLTERQVDVLHLLGEGLTNAEIAARLVLSIRTVDHHVSAILTKLGVASRREAARLARRSD</sequence>
<dbReference type="SUPFAM" id="SSF52540">
    <property type="entry name" value="P-loop containing nucleoside triphosphate hydrolases"/>
    <property type="match status" value="1"/>
</dbReference>
<dbReference type="SMART" id="SM00421">
    <property type="entry name" value="HTH_LUXR"/>
    <property type="match status" value="1"/>
</dbReference>
<name>A0ABU2NHK0_9PSEU</name>
<protein>
    <submittedName>
        <fullName evidence="4">AAA family ATPase</fullName>
    </submittedName>
</protein>
<dbReference type="CDD" id="cd06170">
    <property type="entry name" value="LuxR_C_like"/>
    <property type="match status" value="1"/>
</dbReference>
<proteinExistence type="predicted"/>
<dbReference type="Pfam" id="PF13191">
    <property type="entry name" value="AAA_16"/>
    <property type="match status" value="1"/>
</dbReference>
<dbReference type="PANTHER" id="PTHR16305">
    <property type="entry name" value="TESTICULAR SOLUBLE ADENYLYL CYCLASE"/>
    <property type="match status" value="1"/>
</dbReference>
<dbReference type="InterPro" id="IPR041664">
    <property type="entry name" value="AAA_16"/>
</dbReference>
<gene>
    <name evidence="4" type="ORF">RM445_28405</name>
</gene>
<keyword evidence="2" id="KW-0067">ATP-binding</keyword>
<dbReference type="InterPro" id="IPR027417">
    <property type="entry name" value="P-loop_NTPase"/>
</dbReference>
<comment type="caution">
    <text evidence="4">The sequence shown here is derived from an EMBL/GenBank/DDBJ whole genome shotgun (WGS) entry which is preliminary data.</text>
</comment>
<feature type="domain" description="HTH luxR-type" evidence="3">
    <location>
        <begin position="791"/>
        <end position="856"/>
    </location>
</feature>
<reference evidence="5" key="1">
    <citation type="submission" date="2023-07" db="EMBL/GenBank/DDBJ databases">
        <title>30 novel species of actinomycetes from the DSMZ collection.</title>
        <authorList>
            <person name="Nouioui I."/>
        </authorList>
    </citation>
    <scope>NUCLEOTIDE SEQUENCE [LARGE SCALE GENOMIC DNA]</scope>
    <source>
        <strain evidence="5">DSM 45834</strain>
    </source>
</reference>
<dbReference type="InterPro" id="IPR016032">
    <property type="entry name" value="Sig_transdc_resp-reg_C-effctor"/>
</dbReference>
<dbReference type="PROSITE" id="PS50043">
    <property type="entry name" value="HTH_LUXR_2"/>
    <property type="match status" value="1"/>
</dbReference>
<evidence type="ECO:0000256" key="1">
    <source>
        <dbReference type="ARBA" id="ARBA00022741"/>
    </source>
</evidence>
<dbReference type="Gene3D" id="3.40.50.300">
    <property type="entry name" value="P-loop containing nucleotide triphosphate hydrolases"/>
    <property type="match status" value="1"/>
</dbReference>
<dbReference type="SUPFAM" id="SSF46894">
    <property type="entry name" value="C-terminal effector domain of the bipartite response regulators"/>
    <property type="match status" value="1"/>
</dbReference>
<accession>A0ABU2NHK0</accession>
<dbReference type="RefSeq" id="WP_311559946.1">
    <property type="nucleotide sequence ID" value="NZ_JAVREJ010000032.1"/>
</dbReference>
<dbReference type="PROSITE" id="PS00622">
    <property type="entry name" value="HTH_LUXR_1"/>
    <property type="match status" value="1"/>
</dbReference>